<dbReference type="KEGG" id="ovi:T265_10215"/>
<dbReference type="Proteomes" id="UP000054324">
    <property type="component" value="Unassembled WGS sequence"/>
</dbReference>
<dbReference type="AlphaFoldDB" id="A0A074ZE22"/>
<sequence length="102" mass="11111">MVGVGCGIAAHIGVSIRGLRIELRPTPHFPVHVTTSIRRKKRNMMDNHHDRGLVGGTKHSRVVYLLDAGSRNRTLASVRHSIRRVSGGPDAMARGICTQPQG</sequence>
<organism evidence="1 2">
    <name type="scientific">Opisthorchis viverrini</name>
    <name type="common">Southeast Asian liver fluke</name>
    <dbReference type="NCBI Taxonomy" id="6198"/>
    <lineage>
        <taxon>Eukaryota</taxon>
        <taxon>Metazoa</taxon>
        <taxon>Spiralia</taxon>
        <taxon>Lophotrochozoa</taxon>
        <taxon>Platyhelminthes</taxon>
        <taxon>Trematoda</taxon>
        <taxon>Digenea</taxon>
        <taxon>Opisthorchiida</taxon>
        <taxon>Opisthorchiata</taxon>
        <taxon>Opisthorchiidae</taxon>
        <taxon>Opisthorchis</taxon>
    </lineage>
</organism>
<protein>
    <submittedName>
        <fullName evidence="1">Uncharacterized protein</fullName>
    </submittedName>
</protein>
<accession>A0A074ZE22</accession>
<name>A0A074ZE22_OPIVI</name>
<dbReference type="CTD" id="20324383"/>
<dbReference type="RefSeq" id="XP_009174788.1">
    <property type="nucleotide sequence ID" value="XM_009176524.1"/>
</dbReference>
<reference evidence="1 2" key="1">
    <citation type="submission" date="2013-11" db="EMBL/GenBank/DDBJ databases">
        <title>Opisthorchis viverrini - life in the bile duct.</title>
        <authorList>
            <person name="Young N.D."/>
            <person name="Nagarajan N."/>
            <person name="Lin S.J."/>
            <person name="Korhonen P.K."/>
            <person name="Jex A.R."/>
            <person name="Hall R.S."/>
            <person name="Safavi-Hemami H."/>
            <person name="Kaewkong W."/>
            <person name="Bertrand D."/>
            <person name="Gao S."/>
            <person name="Seet Q."/>
            <person name="Wongkham S."/>
            <person name="Teh B.T."/>
            <person name="Wongkham C."/>
            <person name="Intapan P.M."/>
            <person name="Maleewong W."/>
            <person name="Yang X."/>
            <person name="Hu M."/>
            <person name="Wang Z."/>
            <person name="Hofmann A."/>
            <person name="Sternberg P.W."/>
            <person name="Tan P."/>
            <person name="Wang J."/>
            <person name="Gasser R.B."/>
        </authorList>
    </citation>
    <scope>NUCLEOTIDE SEQUENCE [LARGE SCALE GENOMIC DNA]</scope>
</reference>
<proteinExistence type="predicted"/>
<dbReference type="GeneID" id="20324383"/>
<keyword evidence="2" id="KW-1185">Reference proteome</keyword>
<gene>
    <name evidence="1" type="ORF">T265_10215</name>
</gene>
<dbReference type="EMBL" id="KL596966">
    <property type="protein sequence ID" value="KER21450.1"/>
    <property type="molecule type" value="Genomic_DNA"/>
</dbReference>
<evidence type="ECO:0000313" key="1">
    <source>
        <dbReference type="EMBL" id="KER21450.1"/>
    </source>
</evidence>
<evidence type="ECO:0000313" key="2">
    <source>
        <dbReference type="Proteomes" id="UP000054324"/>
    </source>
</evidence>